<dbReference type="EMBL" id="UINC01166052">
    <property type="protein sequence ID" value="SVD67793.1"/>
    <property type="molecule type" value="Genomic_DNA"/>
</dbReference>
<dbReference type="AlphaFoldDB" id="A0A382X9Y9"/>
<sequence length="110" mass="13129">MLLSERLKKTNLELWENTHIMHPFVNSIKDGSLPINKFRYYMIQDYKFLIEYCKVIAIAISKSENLPTMSYWSKLLDETLNSEMKIHENFCKDFGINNYELVDSEMSYET</sequence>
<feature type="non-terminal residue" evidence="2">
    <location>
        <position position="110"/>
    </location>
</feature>
<dbReference type="PANTHER" id="PTHR43198:SF2">
    <property type="entry name" value="SI:CH1073-67J19.1-RELATED"/>
    <property type="match status" value="1"/>
</dbReference>
<evidence type="ECO:0000259" key="1">
    <source>
        <dbReference type="Pfam" id="PF03070"/>
    </source>
</evidence>
<gene>
    <name evidence="2" type="ORF">METZ01_LOCUS420647</name>
</gene>
<proteinExistence type="predicted"/>
<dbReference type="InterPro" id="IPR016084">
    <property type="entry name" value="Haem_Oase-like_multi-hlx"/>
</dbReference>
<evidence type="ECO:0000313" key="2">
    <source>
        <dbReference type="EMBL" id="SVD67793.1"/>
    </source>
</evidence>
<feature type="domain" description="Thiaminase-2/PQQC" evidence="1">
    <location>
        <begin position="11"/>
        <end position="105"/>
    </location>
</feature>
<protein>
    <recommendedName>
        <fullName evidence="1">Thiaminase-2/PQQC domain-containing protein</fullName>
    </recommendedName>
</protein>
<dbReference type="GO" id="GO:0005829">
    <property type="term" value="C:cytosol"/>
    <property type="evidence" value="ECO:0007669"/>
    <property type="project" value="TreeGrafter"/>
</dbReference>
<organism evidence="2">
    <name type="scientific">marine metagenome</name>
    <dbReference type="NCBI Taxonomy" id="408172"/>
    <lineage>
        <taxon>unclassified sequences</taxon>
        <taxon>metagenomes</taxon>
        <taxon>ecological metagenomes</taxon>
    </lineage>
</organism>
<dbReference type="SUPFAM" id="SSF48613">
    <property type="entry name" value="Heme oxygenase-like"/>
    <property type="match status" value="1"/>
</dbReference>
<dbReference type="InterPro" id="IPR004305">
    <property type="entry name" value="Thiaminase-2/PQQC"/>
</dbReference>
<reference evidence="2" key="1">
    <citation type="submission" date="2018-05" db="EMBL/GenBank/DDBJ databases">
        <authorList>
            <person name="Lanie J.A."/>
            <person name="Ng W.-L."/>
            <person name="Kazmierczak K.M."/>
            <person name="Andrzejewski T.M."/>
            <person name="Davidsen T.M."/>
            <person name="Wayne K.J."/>
            <person name="Tettelin H."/>
            <person name="Glass J.I."/>
            <person name="Rusch D."/>
            <person name="Podicherti R."/>
            <person name="Tsui H.-C.T."/>
            <person name="Winkler M.E."/>
        </authorList>
    </citation>
    <scope>NUCLEOTIDE SEQUENCE</scope>
</reference>
<accession>A0A382X9Y9</accession>
<name>A0A382X9Y9_9ZZZZ</name>
<dbReference type="Pfam" id="PF03070">
    <property type="entry name" value="TENA_THI-4"/>
    <property type="match status" value="1"/>
</dbReference>
<dbReference type="Gene3D" id="1.20.910.10">
    <property type="entry name" value="Heme oxygenase-like"/>
    <property type="match status" value="1"/>
</dbReference>
<dbReference type="PANTHER" id="PTHR43198">
    <property type="entry name" value="BIFUNCTIONAL TH2 PROTEIN"/>
    <property type="match status" value="1"/>
</dbReference>
<dbReference type="InterPro" id="IPR050967">
    <property type="entry name" value="Thiamine_Salvage_TenA"/>
</dbReference>